<evidence type="ECO:0000313" key="3">
    <source>
        <dbReference type="Proteomes" id="UP000053584"/>
    </source>
</evidence>
<feature type="non-terminal residue" evidence="2">
    <location>
        <position position="143"/>
    </location>
</feature>
<dbReference type="Proteomes" id="UP000053584">
    <property type="component" value="Unassembled WGS sequence"/>
</dbReference>
<feature type="non-terminal residue" evidence="2">
    <location>
        <position position="1"/>
    </location>
</feature>
<protein>
    <submittedName>
        <fullName evidence="2">Protein FAM179A</fullName>
    </submittedName>
</protein>
<proteinExistence type="predicted"/>
<gene>
    <name evidence="2" type="ORF">N308_06653</name>
</gene>
<evidence type="ECO:0000256" key="1">
    <source>
        <dbReference type="SAM" id="MobiDB-lite"/>
    </source>
</evidence>
<organism evidence="2 3">
    <name type="scientific">Struthio camelus australis</name>
    <dbReference type="NCBI Taxonomy" id="441894"/>
    <lineage>
        <taxon>Eukaryota</taxon>
        <taxon>Metazoa</taxon>
        <taxon>Chordata</taxon>
        <taxon>Craniata</taxon>
        <taxon>Vertebrata</taxon>
        <taxon>Euteleostomi</taxon>
        <taxon>Archelosauria</taxon>
        <taxon>Archosauria</taxon>
        <taxon>Dinosauria</taxon>
        <taxon>Saurischia</taxon>
        <taxon>Theropoda</taxon>
        <taxon>Coelurosauria</taxon>
        <taxon>Aves</taxon>
        <taxon>Palaeognathae</taxon>
        <taxon>Struthioniformes</taxon>
        <taxon>Struthionidae</taxon>
        <taxon>Struthio</taxon>
    </lineage>
</organism>
<dbReference type="EMBL" id="KL205829">
    <property type="protein sequence ID" value="KFV75239.1"/>
    <property type="molecule type" value="Genomic_DNA"/>
</dbReference>
<keyword evidence="3" id="KW-1185">Reference proteome</keyword>
<feature type="region of interest" description="Disordered" evidence="1">
    <location>
        <begin position="112"/>
        <end position="143"/>
    </location>
</feature>
<name>A0A093J8J4_STRCA</name>
<feature type="compositionally biased region" description="Basic and acidic residues" evidence="1">
    <location>
        <begin position="71"/>
        <end position="83"/>
    </location>
</feature>
<feature type="region of interest" description="Disordered" evidence="1">
    <location>
        <begin position="71"/>
        <end position="99"/>
    </location>
</feature>
<reference evidence="2 3" key="1">
    <citation type="submission" date="2014-04" db="EMBL/GenBank/DDBJ databases">
        <title>Genome evolution of avian class.</title>
        <authorList>
            <person name="Zhang G."/>
            <person name="Li C."/>
        </authorList>
    </citation>
    <scope>NUCLEOTIDE SEQUENCE [LARGE SCALE GENOMIC DNA]</scope>
    <source>
        <strain evidence="2">BGI_N308</strain>
    </source>
</reference>
<dbReference type="AlphaFoldDB" id="A0A093J8J4"/>
<evidence type="ECO:0000313" key="2">
    <source>
        <dbReference type="EMBL" id="KFV75239.1"/>
    </source>
</evidence>
<sequence length="143" mass="15772">VKSAGRLSESLLPFTGLSLSRATGMDHLASPRLLSDDEWKESNGRIHITISKSAQEKMRQKQMREMELLRREREKEREKEKSLQLHVQSADPVGADEEGFGPLNVNGLVSLSPSMSNAGRTGVGTALKKRINRPSLPNIPAIS</sequence>
<accession>A0A093J8J4</accession>